<dbReference type="Pfam" id="PF00804">
    <property type="entry name" value="Syntaxin"/>
    <property type="match status" value="1"/>
</dbReference>
<dbReference type="Pfam" id="PF05739">
    <property type="entry name" value="SNARE"/>
    <property type="match status" value="1"/>
</dbReference>
<dbReference type="GO" id="GO:0016192">
    <property type="term" value="P:vesicle-mediated transport"/>
    <property type="evidence" value="ECO:0007669"/>
    <property type="project" value="InterPro"/>
</dbReference>
<evidence type="ECO:0000313" key="11">
    <source>
        <dbReference type="EMBL" id="ONM51488.1"/>
    </source>
</evidence>
<protein>
    <submittedName>
        <fullName evidence="11">Syntaxin 132</fullName>
    </submittedName>
</protein>
<dbReference type="CDD" id="cd00179">
    <property type="entry name" value="SynN"/>
    <property type="match status" value="1"/>
</dbReference>
<dbReference type="EMBL" id="CM007650">
    <property type="protein sequence ID" value="ONM51488.1"/>
    <property type="molecule type" value="Genomic_DNA"/>
</dbReference>
<organism evidence="11">
    <name type="scientific">Zea mays</name>
    <name type="common">Maize</name>
    <dbReference type="NCBI Taxonomy" id="4577"/>
    <lineage>
        <taxon>Eukaryota</taxon>
        <taxon>Viridiplantae</taxon>
        <taxon>Streptophyta</taxon>
        <taxon>Embryophyta</taxon>
        <taxon>Tracheophyta</taxon>
        <taxon>Spermatophyta</taxon>
        <taxon>Magnoliopsida</taxon>
        <taxon>Liliopsida</taxon>
        <taxon>Poales</taxon>
        <taxon>Poaceae</taxon>
        <taxon>PACMAD clade</taxon>
        <taxon>Panicoideae</taxon>
        <taxon>Andropogonodae</taxon>
        <taxon>Andropogoneae</taxon>
        <taxon>Tripsacinae</taxon>
        <taxon>Zea</taxon>
    </lineage>
</organism>
<dbReference type="SMART" id="SM00397">
    <property type="entry name" value="t_SNARE"/>
    <property type="match status" value="1"/>
</dbReference>
<comment type="subcellular location">
    <subcellularLocation>
        <location evidence="1">Cell membrane</location>
        <topology evidence="1">Single-pass type IV membrane protein</topology>
    </subcellularLocation>
</comment>
<keyword evidence="5" id="KW-0653">Protein transport</keyword>
<dbReference type="PROSITE" id="PS50192">
    <property type="entry name" value="T_SNARE"/>
    <property type="match status" value="1"/>
</dbReference>
<dbReference type="ExpressionAtlas" id="A0A1D6HSW4">
    <property type="expression patterns" value="baseline"/>
</dbReference>
<reference evidence="11" key="1">
    <citation type="submission" date="2015-12" db="EMBL/GenBank/DDBJ databases">
        <title>Update maize B73 reference genome by single molecule sequencing technologies.</title>
        <authorList>
            <consortium name="Maize Genome Sequencing Project"/>
            <person name="Ware D."/>
        </authorList>
    </citation>
    <scope>NUCLEOTIDE SEQUENCE [LARGE SCALE GENOMIC DNA]</scope>
    <source>
        <tissue evidence="11">Seedling</tissue>
    </source>
</reference>
<dbReference type="IntAct" id="A0A1D6HSW4">
    <property type="interactions" value="4"/>
</dbReference>
<feature type="compositionally biased region" description="Pro residues" evidence="9">
    <location>
        <begin position="35"/>
        <end position="49"/>
    </location>
</feature>
<feature type="transmembrane region" description="Helical" evidence="10">
    <location>
        <begin position="366"/>
        <end position="386"/>
    </location>
</feature>
<keyword evidence="3" id="KW-0813">Transport</keyword>
<dbReference type="AlphaFoldDB" id="A0A1D6HSW4"/>
<evidence type="ECO:0000256" key="1">
    <source>
        <dbReference type="ARBA" id="ARBA00004521"/>
    </source>
</evidence>
<dbReference type="SMART" id="SM00503">
    <property type="entry name" value="SynN"/>
    <property type="match status" value="1"/>
</dbReference>
<dbReference type="InterPro" id="IPR006011">
    <property type="entry name" value="Syntaxin_N"/>
</dbReference>
<keyword evidence="4 10" id="KW-0812">Transmembrane</keyword>
<dbReference type="SMR" id="A0A1D6HSW4"/>
<dbReference type="STRING" id="4577.A0A1D6HSW4"/>
<feature type="region of interest" description="Disordered" evidence="9">
    <location>
        <begin position="180"/>
        <end position="207"/>
    </location>
</feature>
<dbReference type="GO" id="GO:0005886">
    <property type="term" value="C:plasma membrane"/>
    <property type="evidence" value="ECO:0007669"/>
    <property type="project" value="UniProtKB-SubCell"/>
</dbReference>
<dbReference type="InterPro" id="IPR045242">
    <property type="entry name" value="Syntaxin"/>
</dbReference>
<dbReference type="PROSITE" id="PS00914">
    <property type="entry name" value="SYNTAXIN"/>
    <property type="match status" value="1"/>
</dbReference>
<dbReference type="PANTHER" id="PTHR19957">
    <property type="entry name" value="SYNTAXIN"/>
    <property type="match status" value="1"/>
</dbReference>
<dbReference type="InterPro" id="IPR006012">
    <property type="entry name" value="Syntaxin/epimorphin_CS"/>
</dbReference>
<evidence type="ECO:0000256" key="9">
    <source>
        <dbReference type="SAM" id="MobiDB-lite"/>
    </source>
</evidence>
<comment type="similarity">
    <text evidence="2 8">Belongs to the syntaxin family.</text>
</comment>
<dbReference type="InterPro" id="IPR000727">
    <property type="entry name" value="T_SNARE_dom"/>
</dbReference>
<evidence type="ECO:0000256" key="4">
    <source>
        <dbReference type="ARBA" id="ARBA00022692"/>
    </source>
</evidence>
<name>A0A1D6HSW4_MAIZE</name>
<evidence type="ECO:0000256" key="10">
    <source>
        <dbReference type="SAM" id="Phobius"/>
    </source>
</evidence>
<dbReference type="GO" id="GO:0006886">
    <property type="term" value="P:intracellular protein transport"/>
    <property type="evidence" value="ECO:0007669"/>
    <property type="project" value="InterPro"/>
</dbReference>
<evidence type="ECO:0000256" key="8">
    <source>
        <dbReference type="RuleBase" id="RU003858"/>
    </source>
</evidence>
<accession>A0A1D6HSW4</accession>
<dbReference type="GO" id="GO:0005484">
    <property type="term" value="F:SNAP receptor activity"/>
    <property type="evidence" value="ECO:0007669"/>
    <property type="project" value="InterPro"/>
</dbReference>
<evidence type="ECO:0000256" key="6">
    <source>
        <dbReference type="ARBA" id="ARBA00022989"/>
    </source>
</evidence>
<dbReference type="Gene3D" id="1.20.5.110">
    <property type="match status" value="1"/>
</dbReference>
<dbReference type="InParanoid" id="A0A1D6HSW4"/>
<evidence type="ECO:0000256" key="5">
    <source>
        <dbReference type="ARBA" id="ARBA00022927"/>
    </source>
</evidence>
<dbReference type="Gene3D" id="1.20.58.70">
    <property type="match status" value="1"/>
</dbReference>
<proteinExistence type="inferred from homology"/>
<dbReference type="CDD" id="cd15848">
    <property type="entry name" value="SNARE_syntaxin1-like"/>
    <property type="match status" value="1"/>
</dbReference>
<sequence length="391" mass="43484">MAHLPASAPAALTLCPPNLFPPAQSILCGATATPSPVPPPSVPRPPLSSPPARLSLPLSPSLLAAMNNLLTDSFELPRRDSSRDADIEMGMHQADASDNLKDFLKKVDAIESIIAKLSNLLNKLQACSFCHSFFTANEESKAVTKASSMKAIKQRMEKDIDEVGKIARQAKTKVDELERDNLSNRQKPGCGKGSAVDRSREQTTGAVKKKLKERMDDFQTLREAIRQEYREVVERRVFTVTGNRPDEEVSIAPFLMWLPLTLQTIDDLIETGKSEQIFKDAIQHQGRGQILDTVAEIQERHDAVRDLERKLLELQQIFMDMAVLVEAQGDMINNIETHVSNATNHIQQGVSALQNAKKLQKNSRKWMCYAIILLLVIVAVIVVAVIQPWKK</sequence>
<dbReference type="FunFam" id="1.20.5.110:FF:000008">
    <property type="entry name" value="Syntaxin 132"/>
    <property type="match status" value="1"/>
</dbReference>
<dbReference type="FunFam" id="1.20.58.70:FF:000013">
    <property type="entry name" value="Syntaxin 132"/>
    <property type="match status" value="1"/>
</dbReference>
<gene>
    <name evidence="11" type="ORF">ZEAMMB73_Zm00001d018867</name>
</gene>
<keyword evidence="7 10" id="KW-0472">Membrane</keyword>
<evidence type="ECO:0000256" key="3">
    <source>
        <dbReference type="ARBA" id="ARBA00022448"/>
    </source>
</evidence>
<dbReference type="PANTHER" id="PTHR19957:SF307">
    <property type="entry name" value="PROTEIN SSO1-RELATED"/>
    <property type="match status" value="1"/>
</dbReference>
<evidence type="ECO:0000256" key="7">
    <source>
        <dbReference type="ARBA" id="ARBA00023136"/>
    </source>
</evidence>
<feature type="region of interest" description="Disordered" evidence="9">
    <location>
        <begin position="31"/>
        <end position="51"/>
    </location>
</feature>
<dbReference type="SUPFAM" id="SSF47661">
    <property type="entry name" value="t-snare proteins"/>
    <property type="match status" value="1"/>
</dbReference>
<dbReference type="FunCoup" id="A0A1D6HSW4">
    <property type="interactions" value="2481"/>
</dbReference>
<keyword evidence="6 10" id="KW-1133">Transmembrane helix</keyword>
<dbReference type="InterPro" id="IPR010989">
    <property type="entry name" value="SNARE"/>
</dbReference>
<evidence type="ECO:0000256" key="2">
    <source>
        <dbReference type="ARBA" id="ARBA00009063"/>
    </source>
</evidence>